<proteinExistence type="inferred from homology"/>
<dbReference type="EMBL" id="JABEBT010000056">
    <property type="protein sequence ID" value="KAF7634523.1"/>
    <property type="molecule type" value="Genomic_DNA"/>
</dbReference>
<dbReference type="OrthoDB" id="258392at2759"/>
<protein>
    <recommendedName>
        <fullName evidence="5">Acid phosphatase</fullName>
    </recommendedName>
</protein>
<accession>A0A8S9ZMP3</accession>
<dbReference type="CDD" id="cd07061">
    <property type="entry name" value="HP_HAP_like"/>
    <property type="match status" value="1"/>
</dbReference>
<dbReference type="Pfam" id="PF00328">
    <property type="entry name" value="His_Phos_2"/>
    <property type="match status" value="1"/>
</dbReference>
<dbReference type="Proteomes" id="UP000605970">
    <property type="component" value="Unassembled WGS sequence"/>
</dbReference>
<gene>
    <name evidence="3" type="ORF">Mgra_00006095</name>
</gene>
<name>A0A8S9ZMP3_9BILA</name>
<evidence type="ECO:0000313" key="3">
    <source>
        <dbReference type="EMBL" id="KAF7634523.1"/>
    </source>
</evidence>
<dbReference type="Gene3D" id="3.40.50.1240">
    <property type="entry name" value="Phosphoglycerate mutase-like"/>
    <property type="match status" value="1"/>
</dbReference>
<evidence type="ECO:0000313" key="4">
    <source>
        <dbReference type="Proteomes" id="UP000605970"/>
    </source>
</evidence>
<organism evidence="3 4">
    <name type="scientific">Meloidogyne graminicola</name>
    <dbReference type="NCBI Taxonomy" id="189291"/>
    <lineage>
        <taxon>Eukaryota</taxon>
        <taxon>Metazoa</taxon>
        <taxon>Ecdysozoa</taxon>
        <taxon>Nematoda</taxon>
        <taxon>Chromadorea</taxon>
        <taxon>Rhabditida</taxon>
        <taxon>Tylenchina</taxon>
        <taxon>Tylenchomorpha</taxon>
        <taxon>Tylenchoidea</taxon>
        <taxon>Meloidogynidae</taxon>
        <taxon>Meloidogyninae</taxon>
        <taxon>Meloidogyne</taxon>
    </lineage>
</organism>
<dbReference type="InterPro" id="IPR033379">
    <property type="entry name" value="Acid_Pase_AS"/>
</dbReference>
<comment type="caution">
    <text evidence="3">The sequence shown here is derived from an EMBL/GenBank/DDBJ whole genome shotgun (WGS) entry which is preliminary data.</text>
</comment>
<evidence type="ECO:0000256" key="2">
    <source>
        <dbReference type="ARBA" id="ARBA00005375"/>
    </source>
</evidence>
<dbReference type="PANTHER" id="PTHR11567">
    <property type="entry name" value="ACID PHOSPHATASE-RELATED"/>
    <property type="match status" value="1"/>
</dbReference>
<dbReference type="SUPFAM" id="SSF53254">
    <property type="entry name" value="Phosphoglycerate mutase-like"/>
    <property type="match status" value="1"/>
</dbReference>
<dbReference type="PROSITE" id="PS00616">
    <property type="entry name" value="HIS_ACID_PHOSPHAT_1"/>
    <property type="match status" value="1"/>
</dbReference>
<dbReference type="PANTHER" id="PTHR11567:SF198">
    <property type="entry name" value="HISTIDINE ACID PHOSPHATASE"/>
    <property type="match status" value="1"/>
</dbReference>
<dbReference type="GO" id="GO:0003993">
    <property type="term" value="F:acid phosphatase activity"/>
    <property type="evidence" value="ECO:0007669"/>
    <property type="project" value="UniProtKB-EC"/>
</dbReference>
<sequence length="397" mass="46405">MCFFRMYLFLLILINLFIYIKCIEDKLLLVHVIWRHGDRAPISIYPTDPNKEDLWPYGFGELTEVGMHQQYNLGHLLRKRYIIENKFISERYSPKEIYIKSTDVNRTLISAQANLAGMFPIGIPGIDYPANKWPSNWTPIAVHTENFFTDNVGNFDAFCPRAEQLFKKIQKSSGYLKIQKENTKFFEFISQKTQKNYSLENISDLDDIIYIENLYNMTQPEWLTKEVQERIYNLSYIANDFYFGIEPSIYSPEMIKLRGGNILGDIIKRINLKIKCLNKNNNECNWILNLKYYAYSAHDTTIAGFLCTLGDEEKVTGKTLPHYTASVSIELWLTKLYGPAIKILYHPAFHKKYYPITGLIFGCPEGKEFCPLNIFTKRSLKFMPLNIKKECKKQAEI</sequence>
<dbReference type="InterPro" id="IPR029033">
    <property type="entry name" value="His_PPase_superfam"/>
</dbReference>
<evidence type="ECO:0008006" key="5">
    <source>
        <dbReference type="Google" id="ProtNLM"/>
    </source>
</evidence>
<comment type="similarity">
    <text evidence="2">Belongs to the histidine acid phosphatase family.</text>
</comment>
<dbReference type="AlphaFoldDB" id="A0A8S9ZMP3"/>
<dbReference type="InterPro" id="IPR000560">
    <property type="entry name" value="His_Pase_clade-2"/>
</dbReference>
<evidence type="ECO:0000256" key="1">
    <source>
        <dbReference type="ARBA" id="ARBA00000032"/>
    </source>
</evidence>
<dbReference type="InterPro" id="IPR050645">
    <property type="entry name" value="Histidine_acid_phosphatase"/>
</dbReference>
<keyword evidence="4" id="KW-1185">Reference proteome</keyword>
<reference evidence="3" key="1">
    <citation type="journal article" date="2020" name="Ecol. Evol.">
        <title>Genome structure and content of the rice root-knot nematode (Meloidogyne graminicola).</title>
        <authorList>
            <person name="Phan N.T."/>
            <person name="Danchin E.G.J."/>
            <person name="Klopp C."/>
            <person name="Perfus-Barbeoch L."/>
            <person name="Kozlowski D.K."/>
            <person name="Koutsovoulos G.D."/>
            <person name="Lopez-Roques C."/>
            <person name="Bouchez O."/>
            <person name="Zahm M."/>
            <person name="Besnard G."/>
            <person name="Bellafiore S."/>
        </authorList>
    </citation>
    <scope>NUCLEOTIDE SEQUENCE</scope>
    <source>
        <strain evidence="3">VN-18</strain>
    </source>
</reference>
<comment type="catalytic activity">
    <reaction evidence="1">
        <text>a phosphate monoester + H2O = an alcohol + phosphate</text>
        <dbReference type="Rhea" id="RHEA:15017"/>
        <dbReference type="ChEBI" id="CHEBI:15377"/>
        <dbReference type="ChEBI" id="CHEBI:30879"/>
        <dbReference type="ChEBI" id="CHEBI:43474"/>
        <dbReference type="ChEBI" id="CHEBI:67140"/>
        <dbReference type="EC" id="3.1.3.2"/>
    </reaction>
</comment>